<proteinExistence type="predicted"/>
<dbReference type="EMBL" id="CP159253">
    <property type="protein sequence ID" value="XCG50336.1"/>
    <property type="molecule type" value="Genomic_DNA"/>
</dbReference>
<evidence type="ECO:0008006" key="2">
    <source>
        <dbReference type="Google" id="ProtNLM"/>
    </source>
</evidence>
<dbReference type="RefSeq" id="WP_353642135.1">
    <property type="nucleotide sequence ID" value="NZ_CP159253.1"/>
</dbReference>
<gene>
    <name evidence="1" type="ORF">ABVK50_07585</name>
</gene>
<dbReference type="AlphaFoldDB" id="A0AAU8CU18"/>
<organism evidence="1">
    <name type="scientific">Mesorhizobium sp. WSM2240</name>
    <dbReference type="NCBI Taxonomy" id="3228851"/>
    <lineage>
        <taxon>Bacteria</taxon>
        <taxon>Pseudomonadati</taxon>
        <taxon>Pseudomonadota</taxon>
        <taxon>Alphaproteobacteria</taxon>
        <taxon>Hyphomicrobiales</taxon>
        <taxon>Phyllobacteriaceae</taxon>
        <taxon>Mesorhizobium</taxon>
    </lineage>
</organism>
<name>A0AAU8CU18_9HYPH</name>
<sequence>MPAAISPVQLAALRALREGENPTFSRLGAAGKINPATLRERARRDNWKTRRFTRSGAEARSGAPEGEAGAEALADLPEGMSLEDVRKRLAEVLPRLLARMVELAERGVLDKGRIDALLAMGRILEQWEAVAQASAAEQQKRSDDELAAMLERVDERIIELAQAYAERLGGGEHSEGAG</sequence>
<protein>
    <recommendedName>
        <fullName evidence="2">Terminase small subunit</fullName>
    </recommendedName>
</protein>
<evidence type="ECO:0000313" key="1">
    <source>
        <dbReference type="EMBL" id="XCG50336.1"/>
    </source>
</evidence>
<reference evidence="1" key="1">
    <citation type="submission" date="2024-06" db="EMBL/GenBank/DDBJ databases">
        <title>Mesorhizobium karijinii sp. nov., a symbiont of the iconic Swainsona formosa from arid Australia.</title>
        <authorList>
            <person name="Hill Y.J."/>
            <person name="Watkin E.L.J."/>
            <person name="O'Hara G.W."/>
            <person name="Terpolilli J."/>
            <person name="Tye M.L."/>
            <person name="Kohlmeier M.G."/>
        </authorList>
    </citation>
    <scope>NUCLEOTIDE SEQUENCE</scope>
    <source>
        <strain evidence="1">WSM2240</strain>
    </source>
</reference>
<accession>A0AAU8CU18</accession>